<dbReference type="Gene3D" id="2.20.110.10">
    <property type="entry name" value="Histone H3 K4-specific methyltransferase SET7/9 N-terminal domain"/>
    <property type="match status" value="3"/>
</dbReference>
<evidence type="ECO:0000259" key="3">
    <source>
        <dbReference type="Pfam" id="PF07833"/>
    </source>
</evidence>
<dbReference type="OrthoDB" id="38457at2"/>
<dbReference type="Proteomes" id="UP000490800">
    <property type="component" value="Unassembled WGS sequence"/>
</dbReference>
<sequence>MKKLVYGLAMMLALFLLPLAASAASITQVQVNSKTIGLSAEPQISGDTAYADLNSVLGSLGYTVQNNVYGSGYLASKDGSNIQLVPGSSSFIVNGETKEAGASVVSSGSTPQLNLKAFANLTGRQLKVNSEAGLISLNDTLQTSVLETLYTGTLTNDTSSKSRAALNSTGYTGFITIYYPDGKKFYEGDMVNSKFEGNGKYYDCFGTLRYDGKWKDNKFDGNGKSYHEDSHPEYDGKWKAGLKQGYGVYNWTWEPCAGIPDNVSGYNKYTGFFNNDEFNGVGRIKWADGSRFEGNFVNGVIQCGGTFHWTDGWKYIGMYKDGLRHGYGTEYDPDGNIIYEGEFKNSVAEGYGRLYDCDGNLVYEGEFVNGQPAGSVNSVSATDLEEHAQPEFEKTLAEKQ</sequence>
<keyword evidence="2" id="KW-0732">Signal</keyword>
<dbReference type="InterPro" id="IPR012854">
    <property type="entry name" value="Cu_amine_oxidase-like_N"/>
</dbReference>
<feature type="chain" id="PRO_5030977180" evidence="2">
    <location>
        <begin position="24"/>
        <end position="400"/>
    </location>
</feature>
<dbReference type="PANTHER" id="PTHR43215:SF14">
    <property type="entry name" value="RADIAL SPOKE HEAD 1 HOMOLOG"/>
    <property type="match status" value="1"/>
</dbReference>
<dbReference type="Pfam" id="PF02493">
    <property type="entry name" value="MORN"/>
    <property type="match status" value="8"/>
</dbReference>
<evidence type="ECO:0000313" key="5">
    <source>
        <dbReference type="Proteomes" id="UP000490800"/>
    </source>
</evidence>
<dbReference type="SUPFAM" id="SSF82185">
    <property type="entry name" value="Histone H3 K4-specific methyltransferase SET7/9 N-terminal domain"/>
    <property type="match status" value="2"/>
</dbReference>
<accession>A0A7X3FJQ9</accession>
<name>A0A7X3FJQ9_9BACL</name>
<dbReference type="Pfam" id="PF07833">
    <property type="entry name" value="Cu_amine_oxidN1"/>
    <property type="match status" value="1"/>
</dbReference>
<keyword evidence="1" id="KW-0677">Repeat</keyword>
<proteinExistence type="predicted"/>
<dbReference type="RefSeq" id="WP_157336934.1">
    <property type="nucleotide sequence ID" value="NZ_RHLK01000009.1"/>
</dbReference>
<feature type="signal peptide" evidence="2">
    <location>
        <begin position="1"/>
        <end position="23"/>
    </location>
</feature>
<feature type="domain" description="Copper amine oxidase-like N-terminal" evidence="3">
    <location>
        <begin position="30"/>
        <end position="134"/>
    </location>
</feature>
<comment type="caution">
    <text evidence="4">The sequence shown here is derived from an EMBL/GenBank/DDBJ whole genome shotgun (WGS) entry which is preliminary data.</text>
</comment>
<dbReference type="PANTHER" id="PTHR43215">
    <property type="entry name" value="RADIAL SPOKE HEAD 1 HOMOLOG"/>
    <property type="match status" value="1"/>
</dbReference>
<keyword evidence="5" id="KW-1185">Reference proteome</keyword>
<organism evidence="4 5">
    <name type="scientific">Paenibacillus lutrae</name>
    <dbReference type="NCBI Taxonomy" id="2078573"/>
    <lineage>
        <taxon>Bacteria</taxon>
        <taxon>Bacillati</taxon>
        <taxon>Bacillota</taxon>
        <taxon>Bacilli</taxon>
        <taxon>Bacillales</taxon>
        <taxon>Paenibacillaceae</taxon>
        <taxon>Paenibacillus</taxon>
    </lineage>
</organism>
<evidence type="ECO:0000256" key="1">
    <source>
        <dbReference type="ARBA" id="ARBA00022737"/>
    </source>
</evidence>
<evidence type="ECO:0000313" key="4">
    <source>
        <dbReference type="EMBL" id="MVP00956.1"/>
    </source>
</evidence>
<gene>
    <name evidence="4" type="ORF">EDM21_15720</name>
</gene>
<dbReference type="EMBL" id="RHLK01000009">
    <property type="protein sequence ID" value="MVP00956.1"/>
    <property type="molecule type" value="Genomic_DNA"/>
</dbReference>
<evidence type="ECO:0000256" key="2">
    <source>
        <dbReference type="SAM" id="SignalP"/>
    </source>
</evidence>
<dbReference type="InterPro" id="IPR003409">
    <property type="entry name" value="MORN"/>
</dbReference>
<dbReference type="AlphaFoldDB" id="A0A7X3FJQ9"/>
<reference evidence="4 5" key="1">
    <citation type="journal article" date="2019" name="Microorganisms">
        <title>Paenibacillus lutrae sp. nov., A Chitinolytic Species Isolated from A River Otter in Castril Natural Park, Granada, Spain.</title>
        <authorList>
            <person name="Rodriguez M."/>
            <person name="Reina J.C."/>
            <person name="Bejar V."/>
            <person name="Llamas I."/>
        </authorList>
    </citation>
    <scope>NUCLEOTIDE SEQUENCE [LARGE SCALE GENOMIC DNA]</scope>
    <source>
        <strain evidence="4 5">N10</strain>
    </source>
</reference>
<dbReference type="SMART" id="SM00698">
    <property type="entry name" value="MORN"/>
    <property type="match status" value="7"/>
</dbReference>
<protein>
    <submittedName>
        <fullName evidence="4">Membrane-binding protein</fullName>
    </submittedName>
</protein>